<dbReference type="InterPro" id="IPR037401">
    <property type="entry name" value="SnoaL-like"/>
</dbReference>
<dbReference type="RefSeq" id="WP_151138566.1">
    <property type="nucleotide sequence ID" value="NZ_VZUS01000001.1"/>
</dbReference>
<proteinExistence type="predicted"/>
<dbReference type="PANTHER" id="PTHR41252:SF1">
    <property type="entry name" value="BLR2505 PROTEIN"/>
    <property type="match status" value="1"/>
</dbReference>
<dbReference type="AlphaFoldDB" id="A0A643JWS9"/>
<sequence length="135" mass="14418">MAAISKRANVEILEDAYEAYNEGDLETVVSTFADDIEWVEPEGGLGGGTHRGPDAVLNDIFMPTLDAMDEVAAKPERFIDGGDTVVVVGKLTGTAKGTGTRLAVPFAHIIDMKDGKISKCVNNTDTALFQQLFEA</sequence>
<comment type="caution">
    <text evidence="2">The sequence shown here is derived from an EMBL/GenBank/DDBJ whole genome shotgun (WGS) entry which is preliminary data.</text>
</comment>
<organism evidence="2">
    <name type="scientific">Haloferax sp. CBA1149</name>
    <dbReference type="NCBI Taxonomy" id="2650753"/>
    <lineage>
        <taxon>Archaea</taxon>
        <taxon>Methanobacteriati</taxon>
        <taxon>Methanobacteriota</taxon>
        <taxon>Stenosarchaea group</taxon>
        <taxon>Halobacteria</taxon>
        <taxon>Halobacteriales</taxon>
        <taxon>Haloferacaceae</taxon>
        <taxon>Haloferax</taxon>
    </lineage>
</organism>
<dbReference type="PANTHER" id="PTHR41252">
    <property type="entry name" value="BLR2505 PROTEIN"/>
    <property type="match status" value="1"/>
</dbReference>
<feature type="domain" description="SnoaL-like" evidence="1">
    <location>
        <begin position="14"/>
        <end position="118"/>
    </location>
</feature>
<protein>
    <submittedName>
        <fullName evidence="2">Nuclear transport factor 2 family protein</fullName>
    </submittedName>
</protein>
<dbReference type="EMBL" id="VZUS01000001">
    <property type="protein sequence ID" value="KAB1188620.1"/>
    <property type="molecule type" value="Genomic_DNA"/>
</dbReference>
<dbReference type="SUPFAM" id="SSF54427">
    <property type="entry name" value="NTF2-like"/>
    <property type="match status" value="1"/>
</dbReference>
<gene>
    <name evidence="2" type="ORF">Hfx1149_11470</name>
</gene>
<name>A0A643JWS9_9EURY</name>
<dbReference type="InterPro" id="IPR032710">
    <property type="entry name" value="NTF2-like_dom_sf"/>
</dbReference>
<dbReference type="Pfam" id="PF12680">
    <property type="entry name" value="SnoaL_2"/>
    <property type="match status" value="1"/>
</dbReference>
<evidence type="ECO:0000313" key="2">
    <source>
        <dbReference type="EMBL" id="KAB1188620.1"/>
    </source>
</evidence>
<evidence type="ECO:0000259" key="1">
    <source>
        <dbReference type="Pfam" id="PF12680"/>
    </source>
</evidence>
<reference evidence="2" key="1">
    <citation type="submission" date="2019-09" db="EMBL/GenBank/DDBJ databases">
        <title>Genomic analysis of Haloferax sp. CBA1149.</title>
        <authorList>
            <person name="Roh S.W."/>
        </authorList>
    </citation>
    <scope>NUCLEOTIDE SEQUENCE</scope>
    <source>
        <strain evidence="2">CBA1149</strain>
    </source>
</reference>
<dbReference type="Gene3D" id="3.10.450.50">
    <property type="match status" value="1"/>
</dbReference>
<accession>A0A643JWS9</accession>